<gene>
    <name evidence="3" type="primary">fabG_1</name>
    <name evidence="3" type="ORF">VHP8226_00740</name>
</gene>
<comment type="similarity">
    <text evidence="1">Belongs to the short-chain dehydrogenases/reductases (SDR) family.</text>
</comment>
<evidence type="ECO:0000313" key="4">
    <source>
        <dbReference type="Proteomes" id="UP000838160"/>
    </source>
</evidence>
<proteinExistence type="inferred from homology"/>
<dbReference type="EC" id="1.1.1.100" evidence="3"/>
<dbReference type="RefSeq" id="WP_237483772.1">
    <property type="nucleotide sequence ID" value="NZ_CAKLCM010000002.1"/>
</dbReference>
<dbReference type="SUPFAM" id="SSF51735">
    <property type="entry name" value="NAD(P)-binding Rossmann-fold domains"/>
    <property type="match status" value="1"/>
</dbReference>
<accession>A0ABN8DHD2</accession>
<evidence type="ECO:0000256" key="2">
    <source>
        <dbReference type="ARBA" id="ARBA00023002"/>
    </source>
</evidence>
<dbReference type="PRINTS" id="PR00080">
    <property type="entry name" value="SDRFAMILY"/>
</dbReference>
<dbReference type="PROSITE" id="PS00061">
    <property type="entry name" value="ADH_SHORT"/>
    <property type="match status" value="1"/>
</dbReference>
<sequence length="254" mass="26984">MGNLTGKKVLITGAEQGIGFSTAKCLIEAGCDIYIHYFSGTEGPEKLALMAEERGQKAMFGYANLTDAAETEKCVAEAAEFLGGIDILVNNVGGIIARKWLGEIEPEYWQTVIDVNMTTMLNVTQSALPYLKQNTEGASIVNLSSLAGRSGGHSGSLSYSMTKGAVLTWTRSLAAELGEFGIRVNAVAPGLILGTRFHNQHTTKESADNTVKSIPLGRAGDSDDVARAITYLASEYDGFISGATLDINGGVYRM</sequence>
<dbReference type="PRINTS" id="PR00081">
    <property type="entry name" value="GDHRDH"/>
</dbReference>
<name>A0ABN8DHD2_9VIBR</name>
<keyword evidence="4" id="KW-1185">Reference proteome</keyword>
<evidence type="ECO:0000256" key="1">
    <source>
        <dbReference type="ARBA" id="ARBA00006484"/>
    </source>
</evidence>
<reference evidence="3" key="1">
    <citation type="submission" date="2021-12" db="EMBL/GenBank/DDBJ databases">
        <authorList>
            <person name="Rodrigo-Torres L."/>
            <person name="Arahal R. D."/>
            <person name="Lucena T."/>
        </authorList>
    </citation>
    <scope>NUCLEOTIDE SEQUENCE</scope>
    <source>
        <strain evidence="3">CECT 8226</strain>
    </source>
</reference>
<dbReference type="InterPro" id="IPR020904">
    <property type="entry name" value="Sc_DH/Rdtase_CS"/>
</dbReference>
<dbReference type="InterPro" id="IPR002347">
    <property type="entry name" value="SDR_fam"/>
</dbReference>
<dbReference type="Pfam" id="PF13561">
    <property type="entry name" value="adh_short_C2"/>
    <property type="match status" value="1"/>
</dbReference>
<dbReference type="InterPro" id="IPR036291">
    <property type="entry name" value="NAD(P)-bd_dom_sf"/>
</dbReference>
<dbReference type="PANTHER" id="PTHR43639:SF1">
    <property type="entry name" value="SHORT-CHAIN DEHYDROGENASE_REDUCTASE FAMILY PROTEIN"/>
    <property type="match status" value="1"/>
</dbReference>
<dbReference type="Proteomes" id="UP000838160">
    <property type="component" value="Unassembled WGS sequence"/>
</dbReference>
<dbReference type="Gene3D" id="3.40.50.720">
    <property type="entry name" value="NAD(P)-binding Rossmann-like Domain"/>
    <property type="match status" value="1"/>
</dbReference>
<comment type="caution">
    <text evidence="3">The sequence shown here is derived from an EMBL/GenBank/DDBJ whole genome shotgun (WGS) entry which is preliminary data.</text>
</comment>
<keyword evidence="2 3" id="KW-0560">Oxidoreductase</keyword>
<dbReference type="CDD" id="cd05233">
    <property type="entry name" value="SDR_c"/>
    <property type="match status" value="1"/>
</dbReference>
<protein>
    <submittedName>
        <fullName evidence="3">3-oxoacyl-[acyl-carrier-protein] reductase FabG</fullName>
        <ecNumber evidence="3">1.1.1.100</ecNumber>
    </submittedName>
</protein>
<organism evidence="3 4">
    <name type="scientific">Vibrio hippocampi</name>
    <dbReference type="NCBI Taxonomy" id="654686"/>
    <lineage>
        <taxon>Bacteria</taxon>
        <taxon>Pseudomonadati</taxon>
        <taxon>Pseudomonadota</taxon>
        <taxon>Gammaproteobacteria</taxon>
        <taxon>Vibrionales</taxon>
        <taxon>Vibrionaceae</taxon>
        <taxon>Vibrio</taxon>
    </lineage>
</organism>
<dbReference type="PANTHER" id="PTHR43639">
    <property type="entry name" value="OXIDOREDUCTASE, SHORT-CHAIN DEHYDROGENASE/REDUCTASE FAMILY (AFU_ORTHOLOGUE AFUA_5G02870)"/>
    <property type="match status" value="1"/>
</dbReference>
<dbReference type="GO" id="GO:0004316">
    <property type="term" value="F:3-oxoacyl-[acyl-carrier-protein] reductase (NADPH) activity"/>
    <property type="evidence" value="ECO:0007669"/>
    <property type="project" value="UniProtKB-EC"/>
</dbReference>
<dbReference type="EMBL" id="CAKLCM010000002">
    <property type="protein sequence ID" value="CAH0525074.1"/>
    <property type="molecule type" value="Genomic_DNA"/>
</dbReference>
<evidence type="ECO:0000313" key="3">
    <source>
        <dbReference type="EMBL" id="CAH0525074.1"/>
    </source>
</evidence>